<gene>
    <name evidence="1" type="ORF">RHAB15C_0000203</name>
</gene>
<dbReference type="Proteomes" id="UP000822862">
    <property type="component" value="Chromosome"/>
</dbReference>
<name>A0ABX8YYE6_9BACT</name>
<dbReference type="PANTHER" id="PTHR11220">
    <property type="entry name" value="HEME-BINDING PROTEIN-RELATED"/>
    <property type="match status" value="1"/>
</dbReference>
<dbReference type="Gene3D" id="3.20.80.10">
    <property type="entry name" value="Regulatory factor, effector binding domain"/>
    <property type="match status" value="1"/>
</dbReference>
<dbReference type="InterPro" id="IPR011256">
    <property type="entry name" value="Reg_factor_effector_dom_sf"/>
</dbReference>
<dbReference type="SUPFAM" id="SSF55136">
    <property type="entry name" value="Probable bacterial effector-binding domain"/>
    <property type="match status" value="1"/>
</dbReference>
<sequence>MLKKWGNFEIRQYEPRIIAEIAIQKDFEQATKEGFNLLAAYIFGQNATKSKISMTAPVEQREDVTQKNWLIAFNMPTNYKITDLPSPKNSRITLKQIEAQKRATLIFSGFYTEKKAAQNKKLLLELIEQHGYSPTGPCTLARYDPPWTLPCFRHNELLFVIH</sequence>
<dbReference type="Pfam" id="PF04832">
    <property type="entry name" value="SOUL"/>
    <property type="match status" value="1"/>
</dbReference>
<organism evidence="1 2">
    <name type="scientific">Candidatus Rhabdochlamydia porcellionis</name>
    <dbReference type="NCBI Taxonomy" id="225148"/>
    <lineage>
        <taxon>Bacteria</taxon>
        <taxon>Pseudomonadati</taxon>
        <taxon>Chlamydiota</taxon>
        <taxon>Chlamydiia</taxon>
        <taxon>Parachlamydiales</taxon>
        <taxon>Candidatus Rhabdochlamydiaceae</taxon>
        <taxon>Candidatus Rhabdochlamydia</taxon>
    </lineage>
</organism>
<dbReference type="InterPro" id="IPR006917">
    <property type="entry name" value="SOUL_heme-bd"/>
</dbReference>
<proteinExistence type="predicted"/>
<dbReference type="PANTHER" id="PTHR11220:SF58">
    <property type="entry name" value="SOUL HEME-BINDING FAMILY PROTEIN"/>
    <property type="match status" value="1"/>
</dbReference>
<dbReference type="EMBL" id="CP075585">
    <property type="protein sequence ID" value="QZA58330.1"/>
    <property type="molecule type" value="Genomic_DNA"/>
</dbReference>
<protein>
    <submittedName>
        <fullName evidence="1">SOUL heme-binding protein</fullName>
    </submittedName>
</protein>
<accession>A0ABX8YYE6</accession>
<evidence type="ECO:0000313" key="1">
    <source>
        <dbReference type="EMBL" id="QZA58330.1"/>
    </source>
</evidence>
<evidence type="ECO:0000313" key="2">
    <source>
        <dbReference type="Proteomes" id="UP000822862"/>
    </source>
</evidence>
<keyword evidence="2" id="KW-1185">Reference proteome</keyword>
<reference evidence="1 2" key="1">
    <citation type="submission" date="2021-05" db="EMBL/GenBank/DDBJ databases">
        <title>Ecology and evolution of chlamydial symbionts of arthropods.</title>
        <authorList>
            <person name="Halter T."/>
            <person name="Sixt B.S."/>
            <person name="Toenshoff E.R."/>
            <person name="Koestlbacher S."/>
            <person name="Schulz F."/>
            <person name="Kostanjsek R."/>
            <person name="Collingro A."/>
            <person name="Hendrickx F."/>
            <person name="Horn M."/>
        </authorList>
    </citation>
    <scope>NUCLEOTIDE SEQUENCE [LARGE SCALE GENOMIC DNA]</scope>
    <source>
        <strain evidence="1 2">15C</strain>
    </source>
</reference>